<feature type="domain" description="AMP-dependent synthetase/ligase" evidence="3">
    <location>
        <begin position="95"/>
        <end position="344"/>
    </location>
</feature>
<evidence type="ECO:0000259" key="3">
    <source>
        <dbReference type="Pfam" id="PF00501"/>
    </source>
</evidence>
<protein>
    <recommendedName>
        <fullName evidence="6">O-succinylbenzoate--CoA ligase</fullName>
    </recommendedName>
</protein>
<evidence type="ECO:0000313" key="5">
    <source>
        <dbReference type="EMBL" id="CBA31838.1"/>
    </source>
</evidence>
<evidence type="ECO:0000259" key="4">
    <source>
        <dbReference type="Pfam" id="PF13193"/>
    </source>
</evidence>
<dbReference type="Pfam" id="PF13193">
    <property type="entry name" value="AMP-binding_C"/>
    <property type="match status" value="1"/>
</dbReference>
<proteinExistence type="inferred from homology"/>
<keyword evidence="2 5" id="KW-0436">Ligase</keyword>
<dbReference type="EMBL" id="FN543107">
    <property type="protein sequence ID" value="CBA31838.1"/>
    <property type="molecule type" value="Genomic_DNA"/>
</dbReference>
<dbReference type="InterPro" id="IPR000873">
    <property type="entry name" value="AMP-dep_synth/lig_dom"/>
</dbReference>
<evidence type="ECO:0000256" key="2">
    <source>
        <dbReference type="ARBA" id="ARBA00022598"/>
    </source>
</evidence>
<dbReference type="AlphaFoldDB" id="C9YEA6"/>
<dbReference type="InterPro" id="IPR042099">
    <property type="entry name" value="ANL_N_sf"/>
</dbReference>
<dbReference type="Pfam" id="PF00501">
    <property type="entry name" value="AMP-binding"/>
    <property type="match status" value="1"/>
</dbReference>
<dbReference type="PANTHER" id="PTHR43201">
    <property type="entry name" value="ACYL-COA SYNTHETASE"/>
    <property type="match status" value="1"/>
</dbReference>
<dbReference type="Gene3D" id="3.30.300.30">
    <property type="match status" value="1"/>
</dbReference>
<accession>C9YEA6</accession>
<dbReference type="GO" id="GO:0031956">
    <property type="term" value="F:medium-chain fatty acid-CoA ligase activity"/>
    <property type="evidence" value="ECO:0007669"/>
    <property type="project" value="TreeGrafter"/>
</dbReference>
<dbReference type="Gene3D" id="3.40.50.12780">
    <property type="entry name" value="N-terminal domain of ligase-like"/>
    <property type="match status" value="1"/>
</dbReference>
<comment type="similarity">
    <text evidence="1">Belongs to the ATP-dependent AMP-binding enzyme family.</text>
</comment>
<dbReference type="SUPFAM" id="SSF56801">
    <property type="entry name" value="Acetyl-CoA synthetase-like"/>
    <property type="match status" value="1"/>
</dbReference>
<evidence type="ECO:0000256" key="1">
    <source>
        <dbReference type="ARBA" id="ARBA00006432"/>
    </source>
</evidence>
<evidence type="ECO:0008006" key="6">
    <source>
        <dbReference type="Google" id="ProtNLM"/>
    </source>
</evidence>
<dbReference type="InterPro" id="IPR045851">
    <property type="entry name" value="AMP-bd_C_sf"/>
</dbReference>
<organism evidence="5">
    <name type="scientific">Curvibacter symbiont subsp. Hydra magnipapillata</name>
    <dbReference type="NCBI Taxonomy" id="667019"/>
    <lineage>
        <taxon>Bacteria</taxon>
        <taxon>Pseudomonadati</taxon>
        <taxon>Pseudomonadota</taxon>
        <taxon>Betaproteobacteria</taxon>
        <taxon>Burkholderiales</taxon>
        <taxon>Comamonadaceae</taxon>
        <taxon>Curvibacter</taxon>
    </lineage>
</organism>
<gene>
    <name evidence="5" type="ORF">Csp_D29120</name>
</gene>
<dbReference type="InterPro" id="IPR025110">
    <property type="entry name" value="AMP-bd_C"/>
</dbReference>
<feature type="domain" description="AMP-binding enzyme C-terminal" evidence="4">
    <location>
        <begin position="396"/>
        <end position="472"/>
    </location>
</feature>
<dbReference type="GO" id="GO:0006631">
    <property type="term" value="P:fatty acid metabolic process"/>
    <property type="evidence" value="ECO:0007669"/>
    <property type="project" value="TreeGrafter"/>
</dbReference>
<reference evidence="5" key="1">
    <citation type="journal article" date="2010" name="Nature">
        <title>The Dynamic genome of Hydra.</title>
        <authorList>
            <person name="Chapman J.A."/>
            <person name="Kirkness E.F."/>
            <person name="Simakov O."/>
            <person name="Hampson S.E."/>
            <person name="Mitros T."/>
            <person name="Weinmaier T."/>
            <person name="Rattei T."/>
            <person name="Balasubramanian P.G."/>
            <person name="Borman J."/>
            <person name="Busam D."/>
            <person name="Disbennett K."/>
            <person name="Pfannkoch C."/>
            <person name="Sumin N."/>
            <person name="Sutton G."/>
            <person name="Viswanathan L."/>
            <person name="Walenz B."/>
            <person name="Goodstein D.M."/>
            <person name="Hellsten U."/>
            <person name="Kawashima T."/>
            <person name="Prochnik S.E."/>
            <person name="Putnam N.H."/>
            <person name="Shu S."/>
            <person name="Blumberg B."/>
            <person name="Dana C.E."/>
            <person name="Gee L."/>
            <person name="Kibler D.F."/>
            <person name="Law L."/>
            <person name="Lindgens D."/>
            <person name="Martinez D.E."/>
            <person name="Peng J."/>
            <person name="Wigge P.A."/>
            <person name="Bertulat B."/>
            <person name="Guder C."/>
            <person name="Nakamura Y."/>
            <person name="Ozbek S."/>
            <person name="Watanabe H."/>
            <person name="Khalturin K."/>
            <person name="Hemmrich G."/>
            <person name="Franke A."/>
            <person name="Augustin R."/>
            <person name="Fraune S."/>
            <person name="Hayakawa E."/>
            <person name="Hayakawa S."/>
            <person name="Hirose M."/>
            <person name="Hwang J."/>
            <person name="Ikeo K."/>
            <person name="Nishimiya-Fujisawa C."/>
            <person name="Ogura A."/>
            <person name="Takahashi T."/>
            <person name="Steinmetz P.R."/>
            <person name="Zhang X."/>
            <person name="Aufschnaiter R."/>
            <person name="Eder M.K."/>
            <person name="Gorny A.K."/>
            <person name="Salvenmoser W."/>
            <person name="Heimberg A.M."/>
            <person name="Wheeler B.M."/>
            <person name="Peterson K.J."/>
            <person name="Boettger A."/>
            <person name="Tischler P."/>
            <person name="Wolf A."/>
            <person name="Gojobori T."/>
            <person name="Remington K.A."/>
            <person name="Strausberg R.L."/>
            <person name="Venter J."/>
            <person name="Technau U."/>
            <person name="Hobmayer B."/>
            <person name="Bosch T.C."/>
            <person name="Holstein T.W."/>
            <person name="Fujisawa T."/>
            <person name="Bode H.R."/>
            <person name="David C.N."/>
            <person name="Rokhsar D.S."/>
            <person name="Steele R.E."/>
        </authorList>
    </citation>
    <scope>NUCLEOTIDE SEQUENCE</scope>
</reference>
<sequence length="497" mass="54347">MRAHRCGLPHRGPRPARLEIRQTRRLMPETPELVHSRLSRWARERGTALAIQSEAGNITFAELTQRVQAHAEALSRSRAPATVLQDSGLPLLQRLTAFLGTIASGRCAAVSDPAWPEAVLTAVRANLPDTPCDGAALTPLSPFYTGFTSGSTGLPKGFRRHHRSWTESFALCLSTFGDAASTRILAPGRDSHSLFLFGMLLGLWTGAGVVVQEQFSASAALATLATGQTPCLVAVPSQLLLMLEWAAHRQLPPVRGVRLILISGARWTRSRTPDLQALFPEARIIEFYGASETSFIAWTESHPDLPDQVVGRPFDSVELDVRGATPDSPDGLIYVRSPMVFMDYVGAAHDHTAALREGDWVCVRDLGHLDAQGRLWVAGRESRMLVTMAKKLFPEELEAVLEAHPAIARASVHGLPDAQRGVQIVAIIQWATGSERTDLHALQSWCRSRLEAFKVPRQVWGHADWAFTASGKTDHPALSRNLPSHLHEAAPCLTPLR</sequence>
<dbReference type="PANTHER" id="PTHR43201:SF5">
    <property type="entry name" value="MEDIUM-CHAIN ACYL-COA LIGASE ACSF2, MITOCHONDRIAL"/>
    <property type="match status" value="1"/>
</dbReference>
<name>C9YEA6_CURXX</name>